<dbReference type="InterPro" id="IPR010897">
    <property type="entry name" value="Spore_II_P"/>
</dbReference>
<keyword evidence="1" id="KW-0812">Transmembrane</keyword>
<keyword evidence="3" id="KW-1185">Reference proteome</keyword>
<protein>
    <recommendedName>
        <fullName evidence="4">Stage II sporulation protein P</fullName>
    </recommendedName>
</protein>
<keyword evidence="1" id="KW-1133">Transmembrane helix</keyword>
<reference evidence="2 3" key="1">
    <citation type="submission" date="2017-01" db="EMBL/GenBank/DDBJ databases">
        <title>Draft genome sequence of Bacillus oleronius.</title>
        <authorList>
            <person name="Allam M."/>
        </authorList>
    </citation>
    <scope>NUCLEOTIDE SEQUENCE [LARGE SCALE GENOMIC DNA]</scope>
    <source>
        <strain evidence="2 3">DSM 9356</strain>
    </source>
</reference>
<evidence type="ECO:0000313" key="2">
    <source>
        <dbReference type="EMBL" id="OOP68551.1"/>
    </source>
</evidence>
<comment type="caution">
    <text evidence="2">The sequence shown here is derived from an EMBL/GenBank/DDBJ whole genome shotgun (WGS) entry which is preliminary data.</text>
</comment>
<organism evidence="2 3">
    <name type="scientific">Heyndrickxia oleronia</name>
    <dbReference type="NCBI Taxonomy" id="38875"/>
    <lineage>
        <taxon>Bacteria</taxon>
        <taxon>Bacillati</taxon>
        <taxon>Bacillota</taxon>
        <taxon>Bacilli</taxon>
        <taxon>Bacillales</taxon>
        <taxon>Bacillaceae</taxon>
        <taxon>Heyndrickxia</taxon>
    </lineage>
</organism>
<dbReference type="AlphaFoldDB" id="A0A8E2IEQ8"/>
<dbReference type="Pfam" id="PF07454">
    <property type="entry name" value="SpoIIP"/>
    <property type="match status" value="1"/>
</dbReference>
<dbReference type="EMBL" id="MTLA01000102">
    <property type="protein sequence ID" value="OOP68551.1"/>
    <property type="molecule type" value="Genomic_DNA"/>
</dbReference>
<evidence type="ECO:0008006" key="4">
    <source>
        <dbReference type="Google" id="ProtNLM"/>
    </source>
</evidence>
<sequence>MQTDKDLFELIKETYPLNPREEFVSATSKKLRQSARKLNNKRRIKLFSYVSSSIAICAIALTCFFIYGGKDTEQEGIFSSIAMKKDPIIYIYQTHNFESFFTKSNMNDPAEALHETDNITLVGEKLSQSLIKKGIPTIHDKTNIMGILKEKGLSFNDAYTISREPLKSTLEKNKSLKMVFDIHRDSRKRNETTIEINGKDYSRTVFVVSRSSANYEENLKFAELLDEKIKGKFPGLSRGVIVKDNPTSRDTYNQDLFGNSVLLEIGGVENTLQEEYRTVDILVEVIEEILKEKEI</sequence>
<evidence type="ECO:0000313" key="3">
    <source>
        <dbReference type="Proteomes" id="UP000189761"/>
    </source>
</evidence>
<dbReference type="RefSeq" id="WP_169846902.1">
    <property type="nucleotide sequence ID" value="NZ_CP065424.1"/>
</dbReference>
<gene>
    <name evidence="2" type="ORF">BWZ43_09815</name>
</gene>
<keyword evidence="1" id="KW-0472">Membrane</keyword>
<dbReference type="Proteomes" id="UP000189761">
    <property type="component" value="Unassembled WGS sequence"/>
</dbReference>
<proteinExistence type="predicted"/>
<evidence type="ECO:0000256" key="1">
    <source>
        <dbReference type="SAM" id="Phobius"/>
    </source>
</evidence>
<dbReference type="NCBIfam" id="TIGR02867">
    <property type="entry name" value="spore_II_P"/>
    <property type="match status" value="1"/>
</dbReference>
<name>A0A8E2IEQ8_9BACI</name>
<accession>A0A8E2IEQ8</accession>
<feature type="transmembrane region" description="Helical" evidence="1">
    <location>
        <begin position="46"/>
        <end position="67"/>
    </location>
</feature>